<protein>
    <recommendedName>
        <fullName evidence="9">peptidoglycan glycosyltransferase</fullName>
        <ecNumber evidence="9">2.4.99.28</ecNumber>
    </recommendedName>
</protein>
<evidence type="ECO:0000256" key="7">
    <source>
        <dbReference type="ARBA" id="ARBA00023136"/>
    </source>
</evidence>
<evidence type="ECO:0000256" key="1">
    <source>
        <dbReference type="ARBA" id="ARBA00004236"/>
    </source>
</evidence>
<gene>
    <name evidence="12" type="ORF">MNB_SUP05-SYMBIONT-7-380</name>
</gene>
<keyword evidence="6" id="KW-0573">Peptidoglycan synthesis</keyword>
<organism evidence="12">
    <name type="scientific">hydrothermal vent metagenome</name>
    <dbReference type="NCBI Taxonomy" id="652676"/>
    <lineage>
        <taxon>unclassified sequences</taxon>
        <taxon>metagenomes</taxon>
        <taxon>ecological metagenomes</taxon>
    </lineage>
</organism>
<evidence type="ECO:0000256" key="3">
    <source>
        <dbReference type="ARBA" id="ARBA00022676"/>
    </source>
</evidence>
<dbReference type="GO" id="GO:0009252">
    <property type="term" value="P:peptidoglycan biosynthetic process"/>
    <property type="evidence" value="ECO:0007669"/>
    <property type="project" value="UniProtKB-KW"/>
</dbReference>
<dbReference type="GO" id="GO:0030288">
    <property type="term" value="C:outer membrane-bounded periplasmic space"/>
    <property type="evidence" value="ECO:0007669"/>
    <property type="project" value="TreeGrafter"/>
</dbReference>
<comment type="catalytic activity">
    <reaction evidence="10">
        <text>[GlcNAc-(1-&gt;4)-Mur2Ac(oyl-L-Ala-gamma-D-Glu-L-Lys-D-Ala-D-Ala)](n)-di-trans,octa-cis-undecaprenyl diphosphate + beta-D-GlcNAc-(1-&gt;4)-Mur2Ac(oyl-L-Ala-gamma-D-Glu-L-Lys-D-Ala-D-Ala)-di-trans,octa-cis-undecaprenyl diphosphate = [GlcNAc-(1-&gt;4)-Mur2Ac(oyl-L-Ala-gamma-D-Glu-L-Lys-D-Ala-D-Ala)](n+1)-di-trans,octa-cis-undecaprenyl diphosphate + di-trans,octa-cis-undecaprenyl diphosphate + H(+)</text>
        <dbReference type="Rhea" id="RHEA:23708"/>
        <dbReference type="Rhea" id="RHEA-COMP:9602"/>
        <dbReference type="Rhea" id="RHEA-COMP:9603"/>
        <dbReference type="ChEBI" id="CHEBI:15378"/>
        <dbReference type="ChEBI" id="CHEBI:58405"/>
        <dbReference type="ChEBI" id="CHEBI:60033"/>
        <dbReference type="ChEBI" id="CHEBI:78435"/>
        <dbReference type="EC" id="2.4.99.28"/>
    </reaction>
</comment>
<evidence type="ECO:0000256" key="9">
    <source>
        <dbReference type="ARBA" id="ARBA00044770"/>
    </source>
</evidence>
<evidence type="ECO:0000313" key="12">
    <source>
        <dbReference type="EMBL" id="SFV88263.1"/>
    </source>
</evidence>
<evidence type="ECO:0000256" key="6">
    <source>
        <dbReference type="ARBA" id="ARBA00022984"/>
    </source>
</evidence>
<keyword evidence="7" id="KW-0472">Membrane</keyword>
<keyword evidence="5" id="KW-0133">Cell shape</keyword>
<dbReference type="GO" id="GO:0008955">
    <property type="term" value="F:peptidoglycan glycosyltransferase activity"/>
    <property type="evidence" value="ECO:0007669"/>
    <property type="project" value="UniProtKB-EC"/>
</dbReference>
<dbReference type="AlphaFoldDB" id="A0A1W1E2S7"/>
<dbReference type="EC" id="2.4.99.28" evidence="9"/>
<evidence type="ECO:0000256" key="5">
    <source>
        <dbReference type="ARBA" id="ARBA00022960"/>
    </source>
</evidence>
<dbReference type="GO" id="GO:0071555">
    <property type="term" value="P:cell wall organization"/>
    <property type="evidence" value="ECO:0007669"/>
    <property type="project" value="UniProtKB-KW"/>
</dbReference>
<evidence type="ECO:0000256" key="8">
    <source>
        <dbReference type="ARBA" id="ARBA00023316"/>
    </source>
</evidence>
<dbReference type="GO" id="GO:0005886">
    <property type="term" value="C:plasma membrane"/>
    <property type="evidence" value="ECO:0007669"/>
    <property type="project" value="UniProtKB-SubCell"/>
</dbReference>
<dbReference type="EMBL" id="FPIA01000026">
    <property type="protein sequence ID" value="SFV88263.1"/>
    <property type="molecule type" value="Genomic_DNA"/>
</dbReference>
<dbReference type="Gene3D" id="1.10.3810.10">
    <property type="entry name" value="Biosynthetic peptidoglycan transglycosylase-like"/>
    <property type="match status" value="1"/>
</dbReference>
<evidence type="ECO:0000256" key="10">
    <source>
        <dbReference type="ARBA" id="ARBA00049902"/>
    </source>
</evidence>
<evidence type="ECO:0000259" key="11">
    <source>
        <dbReference type="Pfam" id="PF00912"/>
    </source>
</evidence>
<keyword evidence="2" id="KW-1003">Cell membrane</keyword>
<feature type="domain" description="Glycosyl transferase family 51" evidence="11">
    <location>
        <begin position="40"/>
        <end position="204"/>
    </location>
</feature>
<name>A0A1W1E2S7_9ZZZZ</name>
<reference evidence="12" key="1">
    <citation type="submission" date="2016-10" db="EMBL/GenBank/DDBJ databases">
        <authorList>
            <person name="de Groot N.N."/>
        </authorList>
    </citation>
    <scope>NUCLEOTIDE SEQUENCE</scope>
</reference>
<dbReference type="PANTHER" id="PTHR32282">
    <property type="entry name" value="BINDING PROTEIN TRANSPEPTIDASE, PUTATIVE-RELATED"/>
    <property type="match status" value="1"/>
</dbReference>
<proteinExistence type="predicted"/>
<dbReference type="SUPFAM" id="SSF53955">
    <property type="entry name" value="Lysozyme-like"/>
    <property type="match status" value="1"/>
</dbReference>
<dbReference type="InterPro" id="IPR023346">
    <property type="entry name" value="Lysozyme-like_dom_sf"/>
</dbReference>
<dbReference type="GO" id="GO:0008360">
    <property type="term" value="P:regulation of cell shape"/>
    <property type="evidence" value="ECO:0007669"/>
    <property type="project" value="UniProtKB-KW"/>
</dbReference>
<evidence type="ECO:0000256" key="4">
    <source>
        <dbReference type="ARBA" id="ARBA00022679"/>
    </source>
</evidence>
<dbReference type="InterPro" id="IPR050396">
    <property type="entry name" value="Glycosyltr_51/Transpeptidase"/>
</dbReference>
<evidence type="ECO:0000256" key="2">
    <source>
        <dbReference type="ARBA" id="ARBA00022475"/>
    </source>
</evidence>
<comment type="subcellular location">
    <subcellularLocation>
        <location evidence="1">Cell membrane</location>
    </subcellularLocation>
</comment>
<sequence length="214" mass="25071">MIKWLKRLILFGIVVFAVYLNQLHTVVKKEFSKPLGSINSHLDLKDYPVALINMLLIMEDQSFFQHSGVDFVEIGRVMRGYWLYDLPMRGASTITQQLIKNTLLTPEKTVERKLKEGLMAFLLEVSFDKQMILTRYMNSVYLGQKGNDEIRGFERAARFYFNQDVRVLSLEKLSALVALLKGPSYYNPIRRPQRLLQRQKLVLRLYHTNQKIVK</sequence>
<keyword evidence="3 12" id="KW-0328">Glycosyltransferase</keyword>
<keyword evidence="4 12" id="KW-0808">Transferase</keyword>
<dbReference type="InterPro" id="IPR001264">
    <property type="entry name" value="Glyco_trans_51"/>
</dbReference>
<keyword evidence="8" id="KW-0961">Cell wall biogenesis/degradation</keyword>
<accession>A0A1W1E2S7</accession>
<dbReference type="PANTHER" id="PTHR32282:SF11">
    <property type="entry name" value="PENICILLIN-BINDING PROTEIN 1B"/>
    <property type="match status" value="1"/>
</dbReference>
<dbReference type="InterPro" id="IPR036950">
    <property type="entry name" value="PBP_transglycosylase"/>
</dbReference>
<dbReference type="Pfam" id="PF00912">
    <property type="entry name" value="Transgly"/>
    <property type="match status" value="1"/>
</dbReference>